<dbReference type="GO" id="GO:0006261">
    <property type="term" value="P:DNA-templated DNA replication"/>
    <property type="evidence" value="ECO:0007669"/>
    <property type="project" value="TreeGrafter"/>
</dbReference>
<dbReference type="SUPFAM" id="SSF52540">
    <property type="entry name" value="P-loop containing nucleoside triphosphate hydrolases"/>
    <property type="match status" value="1"/>
</dbReference>
<evidence type="ECO:0000313" key="2">
    <source>
        <dbReference type="Proteomes" id="UP000178892"/>
    </source>
</evidence>
<dbReference type="STRING" id="1817825.A2720_02685"/>
<sequence length="322" mass="35824">MRSRLLVFCCDAPALAGLLSILIENAKINNMWGDICGHKRQLEFLENAISRGKLAHGYLFAGPEGVGKRTAARRFAERLLELGVGSRDDKSNRFHPDLIELDGTGGIKIGQVRELIYKLSLKPYSATYKVAIIDQAENMTVEAQNALLKSLEEPTSYTVIVLVTANPQRLLKTISSRLQKITFGGAEFKDYENLLPAKLSSEQKRLIAAYAPTQPGIAMRISSDEDFLAHLSEIDSQYNDLISTDEMQRLLLVSALEDEENDTVHSKIHFWTVKLAEELKTKPSVSTAAKLRNLLATTLLLDQNLNSKLVLTNLMLNNELNA</sequence>
<dbReference type="PANTHER" id="PTHR11669:SF8">
    <property type="entry name" value="DNA POLYMERASE III SUBUNIT DELTA"/>
    <property type="match status" value="1"/>
</dbReference>
<dbReference type="Gene3D" id="3.40.50.300">
    <property type="entry name" value="P-loop containing nucleotide triphosphate hydrolases"/>
    <property type="match status" value="1"/>
</dbReference>
<accession>A0A1F5NV64</accession>
<comment type="caution">
    <text evidence="1">The sequence shown here is derived from an EMBL/GenBank/DDBJ whole genome shotgun (WGS) entry which is preliminary data.</text>
</comment>
<dbReference type="AlphaFoldDB" id="A0A1F5NV64"/>
<dbReference type="InterPro" id="IPR027417">
    <property type="entry name" value="P-loop_NTPase"/>
</dbReference>
<proteinExistence type="predicted"/>
<organism evidence="1 2">
    <name type="scientific">Candidatus Doudnabacteria bacterium RIFCSPHIGHO2_01_FULL_46_24</name>
    <dbReference type="NCBI Taxonomy" id="1817825"/>
    <lineage>
        <taxon>Bacteria</taxon>
        <taxon>Candidatus Doudnaibacteriota</taxon>
    </lineage>
</organism>
<dbReference type="Pfam" id="PF13177">
    <property type="entry name" value="DNA_pol3_delta2"/>
    <property type="match status" value="1"/>
</dbReference>
<evidence type="ECO:0008006" key="3">
    <source>
        <dbReference type="Google" id="ProtNLM"/>
    </source>
</evidence>
<dbReference type="InterPro" id="IPR050238">
    <property type="entry name" value="DNA_Rep/Repair_Clamp_Loader"/>
</dbReference>
<dbReference type="PANTHER" id="PTHR11669">
    <property type="entry name" value="REPLICATION FACTOR C / DNA POLYMERASE III GAMMA-TAU SUBUNIT"/>
    <property type="match status" value="1"/>
</dbReference>
<evidence type="ECO:0000313" key="1">
    <source>
        <dbReference type="EMBL" id="OGE81422.1"/>
    </source>
</evidence>
<protein>
    <recommendedName>
        <fullName evidence="3">AAA+ ATPase domain-containing protein</fullName>
    </recommendedName>
</protein>
<dbReference type="EMBL" id="MFEL01000008">
    <property type="protein sequence ID" value="OGE81422.1"/>
    <property type="molecule type" value="Genomic_DNA"/>
</dbReference>
<dbReference type="Proteomes" id="UP000178892">
    <property type="component" value="Unassembled WGS sequence"/>
</dbReference>
<reference evidence="1 2" key="1">
    <citation type="journal article" date="2016" name="Nat. Commun.">
        <title>Thousands of microbial genomes shed light on interconnected biogeochemical processes in an aquifer system.</title>
        <authorList>
            <person name="Anantharaman K."/>
            <person name="Brown C.T."/>
            <person name="Hug L.A."/>
            <person name="Sharon I."/>
            <person name="Castelle C.J."/>
            <person name="Probst A.J."/>
            <person name="Thomas B.C."/>
            <person name="Singh A."/>
            <person name="Wilkins M.J."/>
            <person name="Karaoz U."/>
            <person name="Brodie E.L."/>
            <person name="Williams K.H."/>
            <person name="Hubbard S.S."/>
            <person name="Banfield J.F."/>
        </authorList>
    </citation>
    <scope>NUCLEOTIDE SEQUENCE [LARGE SCALE GENOMIC DNA]</scope>
</reference>
<dbReference type="CDD" id="cd00009">
    <property type="entry name" value="AAA"/>
    <property type="match status" value="1"/>
</dbReference>
<gene>
    <name evidence="1" type="ORF">A2720_02685</name>
</gene>
<name>A0A1F5NV64_9BACT</name>